<dbReference type="Pfam" id="PF13812">
    <property type="entry name" value="PPR_3"/>
    <property type="match status" value="1"/>
</dbReference>
<dbReference type="InterPro" id="IPR011990">
    <property type="entry name" value="TPR-like_helical_dom_sf"/>
</dbReference>
<sequence length="656" mass="74046">MQRANSQTQQMLRVLQNCKTVKRLKQTHLRIIVTGRQGCNFIVPKLMNISLDLISLNYAVNVFRSSNNLNLITYNTLIKCFIGKSHEDALTIYSQMLSNYICPNTFTFTFLFKCFDSLESLNCGRLVHCHVIKMGFDSSLFVMNTVLGFYRKCCGDVGVCSKVFGQMPKSDVVSWNTMIGAYMDRGELELAVGLFEVMPERNIVTWNSVLTGTLKAGNMRVARLVFDKMPERNEVSWNAMVSGYVKLGHMEAAEGLFRMMPVKSVVSCTAIITGYTAVGNLEAARKMFDRMEEKNEVSWNAMIAGYVNNKMFDQALLLFQNMLVDGKCKPNQVTLTSVLSACTHLGSLEHGKWIDCYIKNNKIELSNPLGNALIDMFAKCGDLGNARVVFHKMRQRCIITWTTMITGLGVNGECREALELYYLMCLEGPKPDEVVFIAVLTACTHGGLVEEGKRVFDQMINVYNVTPQIEHYGCVVDLISRAGKLEEAVKFVDNMQLEPNAVIWATLLSACKIHRNGEMFEYVKSKILLEEPLNPGYLTLITNMSSSVERWQDALDVRMSMRQQGIEKVPGCSLIQIGQCAHEFLAKDTKHGHRKEIYQTLDNLTAHIMANRDILYKCSVRTFHFWTMLSEERKKGGGGGGGVISYFWHEDGLVHR</sequence>
<dbReference type="NCBIfam" id="TIGR00756">
    <property type="entry name" value="PPR"/>
    <property type="match status" value="6"/>
</dbReference>
<dbReference type="EMBL" id="CP093347">
    <property type="protein sequence ID" value="WOH00618.1"/>
    <property type="molecule type" value="Genomic_DNA"/>
</dbReference>
<keyword evidence="5" id="KW-1185">Reference proteome</keyword>
<gene>
    <name evidence="4" type="ORF">DCAR_0519987</name>
</gene>
<accession>A0AAF0X2Y4</accession>
<evidence type="ECO:0000256" key="1">
    <source>
        <dbReference type="ARBA" id="ARBA00006643"/>
    </source>
</evidence>
<dbReference type="PROSITE" id="PS51375">
    <property type="entry name" value="PPR"/>
    <property type="match status" value="4"/>
</dbReference>
<dbReference type="PANTHER" id="PTHR47926:SF531">
    <property type="entry name" value="TETRATRICOPEPTIDE REPEAT SUPERFAMILY PROTEIN"/>
    <property type="match status" value="1"/>
</dbReference>
<proteinExistence type="inferred from homology"/>
<feature type="repeat" description="PPR" evidence="3">
    <location>
        <begin position="397"/>
        <end position="431"/>
    </location>
</feature>
<organism evidence="4 5">
    <name type="scientific">Daucus carota subsp. sativus</name>
    <name type="common">Carrot</name>
    <dbReference type="NCBI Taxonomy" id="79200"/>
    <lineage>
        <taxon>Eukaryota</taxon>
        <taxon>Viridiplantae</taxon>
        <taxon>Streptophyta</taxon>
        <taxon>Embryophyta</taxon>
        <taxon>Tracheophyta</taxon>
        <taxon>Spermatophyta</taxon>
        <taxon>Magnoliopsida</taxon>
        <taxon>eudicotyledons</taxon>
        <taxon>Gunneridae</taxon>
        <taxon>Pentapetalae</taxon>
        <taxon>asterids</taxon>
        <taxon>campanulids</taxon>
        <taxon>Apiales</taxon>
        <taxon>Apiaceae</taxon>
        <taxon>Apioideae</taxon>
        <taxon>Scandiceae</taxon>
        <taxon>Daucinae</taxon>
        <taxon>Daucus</taxon>
        <taxon>Daucus sect. Daucus</taxon>
    </lineage>
</organism>
<dbReference type="Proteomes" id="UP000077755">
    <property type="component" value="Chromosome 5"/>
</dbReference>
<feature type="repeat" description="PPR" evidence="3">
    <location>
        <begin position="171"/>
        <end position="205"/>
    </location>
</feature>
<reference evidence="4" key="1">
    <citation type="journal article" date="2016" name="Nat. Genet.">
        <title>A high-quality carrot genome assembly provides new insights into carotenoid accumulation and asterid genome evolution.</title>
        <authorList>
            <person name="Iorizzo M."/>
            <person name="Ellison S."/>
            <person name="Senalik D."/>
            <person name="Zeng P."/>
            <person name="Satapoomin P."/>
            <person name="Huang J."/>
            <person name="Bowman M."/>
            <person name="Iovene M."/>
            <person name="Sanseverino W."/>
            <person name="Cavagnaro P."/>
            <person name="Yildiz M."/>
            <person name="Macko-Podgorni A."/>
            <person name="Moranska E."/>
            <person name="Grzebelus E."/>
            <person name="Grzebelus D."/>
            <person name="Ashrafi H."/>
            <person name="Zheng Z."/>
            <person name="Cheng S."/>
            <person name="Spooner D."/>
            <person name="Van Deynze A."/>
            <person name="Simon P."/>
        </authorList>
    </citation>
    <scope>NUCLEOTIDE SEQUENCE</scope>
    <source>
        <tissue evidence="4">Leaf</tissue>
    </source>
</reference>
<dbReference type="InterPro" id="IPR046848">
    <property type="entry name" value="E_motif"/>
</dbReference>
<dbReference type="Pfam" id="PF01535">
    <property type="entry name" value="PPR"/>
    <property type="match status" value="6"/>
</dbReference>
<evidence type="ECO:0000256" key="2">
    <source>
        <dbReference type="ARBA" id="ARBA00022737"/>
    </source>
</evidence>
<reference evidence="4" key="2">
    <citation type="submission" date="2022-03" db="EMBL/GenBank/DDBJ databases">
        <title>Draft title - Genomic analysis of global carrot germplasm unveils the trajectory of domestication and the origin of high carotenoid orange carrot.</title>
        <authorList>
            <person name="Iorizzo M."/>
            <person name="Ellison S."/>
            <person name="Senalik D."/>
            <person name="Macko-Podgorni A."/>
            <person name="Grzebelus D."/>
            <person name="Bostan H."/>
            <person name="Rolling W."/>
            <person name="Curaba J."/>
            <person name="Simon P."/>
        </authorList>
    </citation>
    <scope>NUCLEOTIDE SEQUENCE</scope>
    <source>
        <tissue evidence="4">Leaf</tissue>
    </source>
</reference>
<dbReference type="Gene3D" id="1.25.40.10">
    <property type="entry name" value="Tetratricopeptide repeat domain"/>
    <property type="match status" value="4"/>
</dbReference>
<protein>
    <submittedName>
        <fullName evidence="4">Uncharacterized protein</fullName>
    </submittedName>
</protein>
<dbReference type="Pfam" id="PF20431">
    <property type="entry name" value="E_motif"/>
    <property type="match status" value="1"/>
</dbReference>
<dbReference type="InterPro" id="IPR002885">
    <property type="entry name" value="PPR_rpt"/>
</dbReference>
<dbReference type="FunFam" id="1.25.40.10:FF:000333">
    <property type="entry name" value="Pentatricopeptide repeat-containing protein"/>
    <property type="match status" value="1"/>
</dbReference>
<evidence type="ECO:0000256" key="3">
    <source>
        <dbReference type="PROSITE-ProRule" id="PRU00708"/>
    </source>
</evidence>
<evidence type="ECO:0000313" key="4">
    <source>
        <dbReference type="EMBL" id="WOH00618.1"/>
    </source>
</evidence>
<dbReference type="FunFam" id="1.25.40.10:FF:000511">
    <property type="entry name" value="Pentatricopeptide repeat-containing protein"/>
    <property type="match status" value="1"/>
</dbReference>
<dbReference type="PANTHER" id="PTHR47926">
    <property type="entry name" value="PENTATRICOPEPTIDE REPEAT-CONTAINING PROTEIN"/>
    <property type="match status" value="1"/>
</dbReference>
<name>A0AAF0X2Y4_DAUCS</name>
<evidence type="ECO:0000313" key="5">
    <source>
        <dbReference type="Proteomes" id="UP000077755"/>
    </source>
</evidence>
<feature type="repeat" description="PPR" evidence="3">
    <location>
        <begin position="295"/>
        <end position="330"/>
    </location>
</feature>
<dbReference type="GO" id="GO:0003723">
    <property type="term" value="F:RNA binding"/>
    <property type="evidence" value="ECO:0007669"/>
    <property type="project" value="InterPro"/>
</dbReference>
<keyword evidence="2" id="KW-0677">Repeat</keyword>
<dbReference type="GO" id="GO:0009451">
    <property type="term" value="P:RNA modification"/>
    <property type="evidence" value="ECO:0007669"/>
    <property type="project" value="InterPro"/>
</dbReference>
<dbReference type="Pfam" id="PF13041">
    <property type="entry name" value="PPR_2"/>
    <property type="match status" value="3"/>
</dbReference>
<dbReference type="InterPro" id="IPR046960">
    <property type="entry name" value="PPR_At4g14850-like_plant"/>
</dbReference>
<dbReference type="AlphaFoldDB" id="A0AAF0X2Y4"/>
<comment type="similarity">
    <text evidence="1">Belongs to the PPR family. PCMP-H subfamily.</text>
</comment>
<feature type="repeat" description="PPR" evidence="3">
    <location>
        <begin position="233"/>
        <end position="267"/>
    </location>
</feature>